<protein>
    <recommendedName>
        <fullName evidence="1">Reverse transcriptase zinc-binding domain-containing protein</fullName>
    </recommendedName>
</protein>
<organism evidence="2 3">
    <name type="scientific">Salix dunnii</name>
    <dbReference type="NCBI Taxonomy" id="1413687"/>
    <lineage>
        <taxon>Eukaryota</taxon>
        <taxon>Viridiplantae</taxon>
        <taxon>Streptophyta</taxon>
        <taxon>Embryophyta</taxon>
        <taxon>Tracheophyta</taxon>
        <taxon>Spermatophyta</taxon>
        <taxon>Magnoliopsida</taxon>
        <taxon>eudicotyledons</taxon>
        <taxon>Gunneridae</taxon>
        <taxon>Pentapetalae</taxon>
        <taxon>rosids</taxon>
        <taxon>fabids</taxon>
        <taxon>Malpighiales</taxon>
        <taxon>Salicaceae</taxon>
        <taxon>Saliceae</taxon>
        <taxon>Salix</taxon>
    </lineage>
</organism>
<dbReference type="EMBL" id="JADGMS010000006">
    <property type="protein sequence ID" value="KAF9680562.1"/>
    <property type="molecule type" value="Genomic_DNA"/>
</dbReference>
<dbReference type="Pfam" id="PF13966">
    <property type="entry name" value="zf-RVT"/>
    <property type="match status" value="1"/>
</dbReference>
<keyword evidence="3" id="KW-1185">Reference proteome</keyword>
<evidence type="ECO:0000313" key="3">
    <source>
        <dbReference type="Proteomes" id="UP000657918"/>
    </source>
</evidence>
<sequence>MILGLKDTRPREKSPFKFINQWAEHEDFQDIARRIWQQPIARNFIFQLSSKLIKLKQQQLRAKHRSRLWLTLGDHNTRFFHRSLIHRNARNGISRLEDANGIAHTSNLEMGDIATNQHPYDGNVANLYPKATTEEDKDTMKLLILNKEIKDALFSIPNDKAPRPNGYTSLFLKKAWATFGANFTAAPCGHQVDQQFWESNTTGMCTLQSVWEQVRTTWPQEGGSKLIWHKWHIPRHSFILWLASRGRLRTMDRFYNQTQPQALCLLCESQVEDHNHLFSKCTYSAEVWCEISLKTQVSWPSIPWRQAWEWAIASYGTGHHTKDDIIHMVKYKLANIRDRDELHESI</sequence>
<comment type="caution">
    <text evidence="2">The sequence shown here is derived from an EMBL/GenBank/DDBJ whole genome shotgun (WGS) entry which is preliminary data.</text>
</comment>
<dbReference type="AlphaFoldDB" id="A0A835K4M5"/>
<accession>A0A835K4M5</accession>
<dbReference type="Proteomes" id="UP000657918">
    <property type="component" value="Unassembled WGS sequence"/>
</dbReference>
<dbReference type="OrthoDB" id="851965at2759"/>
<gene>
    <name evidence="2" type="ORF">SADUNF_Sadunf06G0134500</name>
</gene>
<reference evidence="2 3" key="1">
    <citation type="submission" date="2020-10" db="EMBL/GenBank/DDBJ databases">
        <title>Plant Genome Project.</title>
        <authorList>
            <person name="Zhang R.-G."/>
        </authorList>
    </citation>
    <scope>NUCLEOTIDE SEQUENCE [LARGE SCALE GENOMIC DNA]</scope>
    <source>
        <strain evidence="2">FAFU-HL-1</strain>
        <tissue evidence="2">Leaf</tissue>
    </source>
</reference>
<feature type="domain" description="Reverse transcriptase zinc-binding" evidence="1">
    <location>
        <begin position="207"/>
        <end position="288"/>
    </location>
</feature>
<dbReference type="InterPro" id="IPR026960">
    <property type="entry name" value="RVT-Znf"/>
</dbReference>
<proteinExistence type="predicted"/>
<name>A0A835K4M5_9ROSI</name>
<evidence type="ECO:0000259" key="1">
    <source>
        <dbReference type="Pfam" id="PF13966"/>
    </source>
</evidence>
<evidence type="ECO:0000313" key="2">
    <source>
        <dbReference type="EMBL" id="KAF9680562.1"/>
    </source>
</evidence>